<dbReference type="EC" id="2.3.1.225" evidence="12"/>
<evidence type="ECO:0000313" key="14">
    <source>
        <dbReference type="EMBL" id="TBU04983.1"/>
    </source>
</evidence>
<organism evidence="14 15">
    <name type="scientific">Hamiltosporidium tvaerminnensis</name>
    <dbReference type="NCBI Taxonomy" id="1176355"/>
    <lineage>
        <taxon>Eukaryota</taxon>
        <taxon>Fungi</taxon>
        <taxon>Fungi incertae sedis</taxon>
        <taxon>Microsporidia</taxon>
        <taxon>Dubosqiidae</taxon>
        <taxon>Hamiltosporidium</taxon>
    </lineage>
</organism>
<feature type="transmembrane region" description="Helical" evidence="12">
    <location>
        <begin position="313"/>
        <end position="329"/>
    </location>
</feature>
<dbReference type="PANTHER" id="PTHR24161:SF85">
    <property type="entry name" value="PALMITOYLTRANSFERASE HIP14"/>
    <property type="match status" value="1"/>
</dbReference>
<evidence type="ECO:0000256" key="9">
    <source>
        <dbReference type="ARBA" id="ARBA00023288"/>
    </source>
</evidence>
<evidence type="ECO:0000256" key="3">
    <source>
        <dbReference type="ARBA" id="ARBA00022692"/>
    </source>
</evidence>
<keyword evidence="8" id="KW-0564">Palmitate</keyword>
<dbReference type="Pfam" id="PF01529">
    <property type="entry name" value="DHHC"/>
    <property type="match status" value="1"/>
</dbReference>
<sequence length="367" mass="43696">MDEEQIKEAIINSSLPEEYYTYTFHDGASILHYAALYNNLNLIQKLVGIGFNLDSKGGKYQSTPLFYALYNSNYRVMKYLIINGADINYVNTSGYSLLHTCISYYDTLGFILLMANNVNINIKDHKKRSVAEYAGLKKRKEIIIALNRFYKKNEKYFPQKSTKYLILFFIVYSIFFKENIFFLFIVSILIKNVVYKTDIMFFINLFYTILFSSQLLERNRWFVVLLIPFIYLKYLLLFTKPKYLMKNDINKCKEIISNILETTELTKKIFCYTCWIKKDKGIKHCSVCNICIVYHDHHCPCLNRCIQNQSDKLFEMYLLVCLILLYFLYSHEIFNDYNFEIRFIIIFIFGILSLRITKMVCNRFTNK</sequence>
<keyword evidence="5 12" id="KW-1133">Transmembrane helix</keyword>
<dbReference type="GO" id="GO:0016020">
    <property type="term" value="C:membrane"/>
    <property type="evidence" value="ECO:0007669"/>
    <property type="project" value="UniProtKB-SubCell"/>
</dbReference>
<keyword evidence="12" id="KW-0012">Acyltransferase</keyword>
<comment type="catalytic activity">
    <reaction evidence="10 12">
        <text>L-cysteinyl-[protein] + hexadecanoyl-CoA = S-hexadecanoyl-L-cysteinyl-[protein] + CoA</text>
        <dbReference type="Rhea" id="RHEA:36683"/>
        <dbReference type="Rhea" id="RHEA-COMP:10131"/>
        <dbReference type="Rhea" id="RHEA-COMP:11032"/>
        <dbReference type="ChEBI" id="CHEBI:29950"/>
        <dbReference type="ChEBI" id="CHEBI:57287"/>
        <dbReference type="ChEBI" id="CHEBI:57379"/>
        <dbReference type="ChEBI" id="CHEBI:74151"/>
        <dbReference type="EC" id="2.3.1.225"/>
    </reaction>
</comment>
<name>A0A4Q9LB15_9MICR</name>
<dbReference type="PROSITE" id="PS50216">
    <property type="entry name" value="DHHC"/>
    <property type="match status" value="1"/>
</dbReference>
<accession>A0A4Q9LB15</accession>
<keyword evidence="4" id="KW-0677">Repeat</keyword>
<feature type="repeat" description="ANK" evidence="11">
    <location>
        <begin position="26"/>
        <end position="58"/>
    </location>
</feature>
<comment type="similarity">
    <text evidence="2">Belongs to the DHHC palmitoyltransferase family. AKR/ZDHHC17 subfamily.</text>
</comment>
<keyword evidence="9" id="KW-0449">Lipoprotein</keyword>
<dbReference type="InterPro" id="IPR002110">
    <property type="entry name" value="Ankyrin_rpt"/>
</dbReference>
<dbReference type="Proteomes" id="UP000292362">
    <property type="component" value="Unassembled WGS sequence"/>
</dbReference>
<comment type="caution">
    <text evidence="14">The sequence shown here is derived from an EMBL/GenBank/DDBJ whole genome shotgun (WGS) entry which is preliminary data.</text>
</comment>
<evidence type="ECO:0000256" key="1">
    <source>
        <dbReference type="ARBA" id="ARBA00004141"/>
    </source>
</evidence>
<feature type="domain" description="Palmitoyltransferase DHHC" evidence="13">
    <location>
        <begin position="268"/>
        <end position="333"/>
    </location>
</feature>
<dbReference type="InterPro" id="IPR001594">
    <property type="entry name" value="Palmitoyltrfase_DHHC"/>
</dbReference>
<dbReference type="EMBL" id="PITJ01000064">
    <property type="protein sequence ID" value="TBU04983.1"/>
    <property type="molecule type" value="Genomic_DNA"/>
</dbReference>
<keyword evidence="12 14" id="KW-0808">Transferase</keyword>
<feature type="transmembrane region" description="Helical" evidence="12">
    <location>
        <begin position="164"/>
        <end position="190"/>
    </location>
</feature>
<feature type="transmembrane region" description="Helical" evidence="12">
    <location>
        <begin position="341"/>
        <end position="361"/>
    </location>
</feature>
<evidence type="ECO:0000256" key="7">
    <source>
        <dbReference type="ARBA" id="ARBA00023136"/>
    </source>
</evidence>
<evidence type="ECO:0000256" key="12">
    <source>
        <dbReference type="RuleBase" id="RU079119"/>
    </source>
</evidence>
<keyword evidence="6 11" id="KW-0040">ANK repeat</keyword>
<feature type="transmembrane region" description="Helical" evidence="12">
    <location>
        <begin position="197"/>
        <end position="215"/>
    </location>
</feature>
<dbReference type="VEuPathDB" id="MicrosporidiaDB:CWI37_0064p0020"/>
<evidence type="ECO:0000256" key="6">
    <source>
        <dbReference type="ARBA" id="ARBA00023043"/>
    </source>
</evidence>
<evidence type="ECO:0000259" key="13">
    <source>
        <dbReference type="Pfam" id="PF01529"/>
    </source>
</evidence>
<evidence type="ECO:0000256" key="10">
    <source>
        <dbReference type="ARBA" id="ARBA00048048"/>
    </source>
</evidence>
<feature type="transmembrane region" description="Helical" evidence="12">
    <location>
        <begin position="221"/>
        <end position="238"/>
    </location>
</feature>
<evidence type="ECO:0000313" key="15">
    <source>
        <dbReference type="Proteomes" id="UP000292362"/>
    </source>
</evidence>
<dbReference type="Gene3D" id="1.25.40.20">
    <property type="entry name" value="Ankyrin repeat-containing domain"/>
    <property type="match status" value="1"/>
</dbReference>
<reference evidence="14 15" key="1">
    <citation type="submission" date="2017-12" db="EMBL/GenBank/DDBJ databases">
        <authorList>
            <person name="Pombert J.-F."/>
            <person name="Haag K.L."/>
            <person name="Ebert D."/>
        </authorList>
    </citation>
    <scope>NUCLEOTIDE SEQUENCE [LARGE SCALE GENOMIC DNA]</scope>
    <source>
        <strain evidence="14">FI-OER-3-3</strain>
    </source>
</reference>
<dbReference type="PANTHER" id="PTHR24161">
    <property type="entry name" value="ANK_REP_REGION DOMAIN-CONTAINING PROTEIN-RELATED"/>
    <property type="match status" value="1"/>
</dbReference>
<dbReference type="SMART" id="SM00248">
    <property type="entry name" value="ANK"/>
    <property type="match status" value="3"/>
</dbReference>
<feature type="repeat" description="ANK" evidence="11">
    <location>
        <begin position="60"/>
        <end position="92"/>
    </location>
</feature>
<dbReference type="InterPro" id="IPR036770">
    <property type="entry name" value="Ankyrin_rpt-contain_sf"/>
</dbReference>
<dbReference type="Pfam" id="PF12796">
    <property type="entry name" value="Ank_2"/>
    <property type="match status" value="1"/>
</dbReference>
<dbReference type="AlphaFoldDB" id="A0A4Q9LB15"/>
<keyword evidence="3 12" id="KW-0812">Transmembrane</keyword>
<gene>
    <name evidence="14" type="ORF">CWI37_0064p0020</name>
</gene>
<evidence type="ECO:0000256" key="11">
    <source>
        <dbReference type="PROSITE-ProRule" id="PRU00023"/>
    </source>
</evidence>
<comment type="domain">
    <text evidence="12">The DHHC domain is required for palmitoyltransferase activity.</text>
</comment>
<dbReference type="SUPFAM" id="SSF48403">
    <property type="entry name" value="Ankyrin repeat"/>
    <property type="match status" value="1"/>
</dbReference>
<evidence type="ECO:0000256" key="4">
    <source>
        <dbReference type="ARBA" id="ARBA00022737"/>
    </source>
</evidence>
<comment type="subcellular location">
    <subcellularLocation>
        <location evidence="1">Membrane</location>
        <topology evidence="1">Multi-pass membrane protein</topology>
    </subcellularLocation>
</comment>
<proteinExistence type="inferred from homology"/>
<dbReference type="PROSITE" id="PS50088">
    <property type="entry name" value="ANK_REPEAT"/>
    <property type="match status" value="2"/>
</dbReference>
<evidence type="ECO:0000256" key="2">
    <source>
        <dbReference type="ARBA" id="ARBA00010104"/>
    </source>
</evidence>
<protein>
    <recommendedName>
        <fullName evidence="12">Palmitoyltransferase</fullName>
        <ecNumber evidence="12">2.3.1.225</ecNumber>
    </recommendedName>
</protein>
<evidence type="ECO:0000256" key="8">
    <source>
        <dbReference type="ARBA" id="ARBA00023139"/>
    </source>
</evidence>
<dbReference type="GO" id="GO:0019706">
    <property type="term" value="F:protein-cysteine S-palmitoyltransferase activity"/>
    <property type="evidence" value="ECO:0007669"/>
    <property type="project" value="UniProtKB-EC"/>
</dbReference>
<keyword evidence="7 12" id="KW-0472">Membrane</keyword>
<evidence type="ECO:0000256" key="5">
    <source>
        <dbReference type="ARBA" id="ARBA00022989"/>
    </source>
</evidence>
<dbReference type="PROSITE" id="PS50297">
    <property type="entry name" value="ANK_REP_REGION"/>
    <property type="match status" value="2"/>
</dbReference>